<gene>
    <name evidence="1" type="primary">47</name>
    <name evidence="1" type="ORF">SEA_VANLEE_47</name>
</gene>
<dbReference type="GeneID" id="80020459"/>
<name>A0A8F2DA67_9CAUD</name>
<dbReference type="KEGG" id="vg:80020459"/>
<reference evidence="1" key="1">
    <citation type="submission" date="2021-04" db="EMBL/GenBank/DDBJ databases">
        <authorList>
            <person name="Barnhill K.B."/>
            <person name="Biggs A.M."/>
            <person name="Bland J."/>
            <person name="Choudhary H.M."/>
            <person name="Crogan R.E."/>
            <person name="Finocchiaro A.B."/>
            <person name="Franco V."/>
            <person name="Fuller T.A."/>
            <person name="Hanwacker C.G."/>
            <person name="Howard Z.E."/>
            <person name="Iqbal M."/>
            <person name="Mathew A.M."/>
            <person name="Miller S."/>
            <person name="Padhye S."/>
            <person name="Rainey E."/>
            <person name="Rodriguez A."/>
            <person name="Stewart E."/>
            <person name="Otero L.A."/>
            <person name="Chase M.A."/>
            <person name="Pollenz R.S."/>
            <person name="Garlena R.A."/>
            <person name="Russell D.A."/>
            <person name="Jacobs-Sera D."/>
            <person name="Hatfull G.F."/>
        </authorList>
    </citation>
    <scope>NUCLEOTIDE SEQUENCE</scope>
</reference>
<dbReference type="RefSeq" id="YP_010755788.1">
    <property type="nucleotide sequence ID" value="NC_073474.1"/>
</dbReference>
<evidence type="ECO:0000313" key="2">
    <source>
        <dbReference type="Proteomes" id="UP000683422"/>
    </source>
</evidence>
<sequence length="66" mass="7385">MEGTNDEARRALERVQFDDGFESLVNSPIGRTGAWVEYPCMCGGIVRLESTRLTDGTWTEPKQVHA</sequence>
<evidence type="ECO:0000313" key="1">
    <source>
        <dbReference type="EMBL" id="QWS68164.1"/>
    </source>
</evidence>
<keyword evidence="2" id="KW-1185">Reference proteome</keyword>
<organism evidence="1 2">
    <name type="scientific">Gordonia phage VanLee</name>
    <dbReference type="NCBI Taxonomy" id="2845816"/>
    <lineage>
        <taxon>Viruses</taxon>
        <taxon>Duplodnaviria</taxon>
        <taxon>Heunggongvirae</taxon>
        <taxon>Uroviricota</taxon>
        <taxon>Caudoviricetes</taxon>
        <taxon>Kruegerviridae</taxon>
        <taxon>Vanleevirus</taxon>
        <taxon>Vanleevirus vanlee</taxon>
    </lineage>
</organism>
<dbReference type="Proteomes" id="UP000683422">
    <property type="component" value="Segment"/>
</dbReference>
<protein>
    <submittedName>
        <fullName evidence="1">Uncharacterized protein</fullName>
    </submittedName>
</protein>
<proteinExistence type="predicted"/>
<dbReference type="EMBL" id="MZ028627">
    <property type="protein sequence ID" value="QWS68164.1"/>
    <property type="molecule type" value="Genomic_DNA"/>
</dbReference>
<accession>A0A8F2DA67</accession>